<evidence type="ECO:0000256" key="7">
    <source>
        <dbReference type="ARBA" id="ARBA00022514"/>
    </source>
</evidence>
<dbReference type="FunFam" id="2.30.42.10:FF:000147">
    <property type="entry name" value="Pro-interleukin-16"/>
    <property type="match status" value="1"/>
</dbReference>
<dbReference type="GeneTree" id="ENSGT00940000156178"/>
<keyword evidence="12" id="KW-0539">Nucleus</keyword>
<dbReference type="SMART" id="SM00228">
    <property type="entry name" value="PDZ"/>
    <property type="match status" value="2"/>
</dbReference>
<keyword evidence="8" id="KW-0964">Secreted</keyword>
<dbReference type="InterPro" id="IPR001478">
    <property type="entry name" value="PDZ"/>
</dbReference>
<protein>
    <recommendedName>
        <fullName evidence="4">Pro-interleukin-16</fullName>
    </recommendedName>
</protein>
<evidence type="ECO:0000256" key="12">
    <source>
        <dbReference type="ARBA" id="ARBA00023242"/>
    </source>
</evidence>
<feature type="compositionally biased region" description="Polar residues" evidence="14">
    <location>
        <begin position="171"/>
        <end position="193"/>
    </location>
</feature>
<dbReference type="InterPro" id="IPR036034">
    <property type="entry name" value="PDZ_sf"/>
</dbReference>
<evidence type="ECO:0000259" key="15">
    <source>
        <dbReference type="PROSITE" id="PS50106"/>
    </source>
</evidence>
<evidence type="ECO:0000256" key="2">
    <source>
        <dbReference type="ARBA" id="ARBA00004496"/>
    </source>
</evidence>
<dbReference type="FunFam" id="2.30.42.10:FF:000122">
    <property type="entry name" value="Pro-interleukin-16"/>
    <property type="match status" value="1"/>
</dbReference>
<evidence type="ECO:0000256" key="14">
    <source>
        <dbReference type="SAM" id="MobiDB-lite"/>
    </source>
</evidence>
<dbReference type="GO" id="GO:0005634">
    <property type="term" value="C:nucleus"/>
    <property type="evidence" value="ECO:0007669"/>
    <property type="project" value="UniProtKB-SubCell"/>
</dbReference>
<comment type="subcellular location">
    <subcellularLocation>
        <location evidence="2">Cytoplasm</location>
    </subcellularLocation>
    <subcellularLocation>
        <location evidence="1">Nucleus</location>
    </subcellularLocation>
    <subcellularLocation>
        <location evidence="3">Secreted</location>
    </subcellularLocation>
</comment>
<evidence type="ECO:0000313" key="17">
    <source>
        <dbReference type="Proteomes" id="UP000472263"/>
    </source>
</evidence>
<feature type="compositionally biased region" description="Basic and acidic residues" evidence="14">
    <location>
        <begin position="59"/>
        <end position="71"/>
    </location>
</feature>
<dbReference type="GO" id="GO:0005615">
    <property type="term" value="C:extracellular space"/>
    <property type="evidence" value="ECO:0007669"/>
    <property type="project" value="UniProtKB-KW"/>
</dbReference>
<feature type="domain" description="PDZ" evidence="15">
    <location>
        <begin position="534"/>
        <end position="618"/>
    </location>
</feature>
<dbReference type="SUPFAM" id="SSF50156">
    <property type="entry name" value="PDZ domain-like"/>
    <property type="match status" value="2"/>
</dbReference>
<sequence>MNDEENTQELNGTVTDSSSEPASDPTPPPISENLQGVKKGPPVAPKPLWFRQSLRNIRNGRDQTELAKPVDPKPVVGFSRSFGGSTRSASSSSNLSIKQKIHSFETFSCPEGQEKGGNRRILTPSASLPLKEKDSPRSHLTPLEDHGTCKTETSNEISANCLVSAEERENTSLLPSSSIICTESPSTDSSTAPPYSETIDTEPGSGMTDSHLVPVKNDMHTSSTSQDAACPEADLETIALSRSAEPNICPPGDATPRRPSSAKEESPPPEGNGEQSHGKQLSLTQNDSQSPEFSSLKGLEGESLEKILAFSNQVSQALMRSLPMGSSSLNEGHSALSDSHNSNTELSSQESVPALDSLDKGFSVSLAKLRECTIERGEGGADEEAPVTSDCAHSVISAIPSQEIHRMIQEVKALDEETLKQLVDIHVVILHKEEGAGLGFTIAGGADLENKAPTVHRVFPSGLAAQEGTIQKGDEVLSINGQTLGGVTHADATAALRQARSLKLAVVVICKRPDDEGREGGGTRTDDELGAPLTVTMEKGAAGIGFSLDGGKGSIHGDRPLVINRLFAGGAGEQGGLQPGDELLQVQDISLQEMTRFEAWNIIKALPEGAVTVVIRRRREDTE</sequence>
<dbReference type="GO" id="GO:0030595">
    <property type="term" value="P:leukocyte chemotaxis"/>
    <property type="evidence" value="ECO:0007669"/>
    <property type="project" value="TreeGrafter"/>
</dbReference>
<dbReference type="PROSITE" id="PS50106">
    <property type="entry name" value="PDZ"/>
    <property type="match status" value="2"/>
</dbReference>
<dbReference type="Pfam" id="PF00595">
    <property type="entry name" value="PDZ"/>
    <property type="match status" value="2"/>
</dbReference>
<proteinExistence type="predicted"/>
<evidence type="ECO:0000256" key="6">
    <source>
        <dbReference type="ARBA" id="ARBA00022500"/>
    </source>
</evidence>
<keyword evidence="10" id="KW-0805">Transcription regulation</keyword>
<comment type="function">
    <text evidence="13">Interleukin-16 stimulates a migratory response in CD4+ lymphocytes, monocytes, and eosinophils. Primes CD4+ T-cells for IL-2 and IL-15 responsiveness. Also induces T-lymphocyte expression of interleukin 2 receptor. Ligand for CD4.</text>
</comment>
<reference evidence="16" key="3">
    <citation type="submission" date="2025-09" db="UniProtKB">
        <authorList>
            <consortium name="Ensembl"/>
        </authorList>
    </citation>
    <scope>IDENTIFICATION</scope>
</reference>
<name>A0A667WZR4_9TELE</name>
<dbReference type="CDD" id="cd06762">
    <property type="entry name" value="PDZ6_PDZD2-PDZ3_hPro-IL-16-like"/>
    <property type="match status" value="1"/>
</dbReference>
<gene>
    <name evidence="16" type="primary">IL16</name>
    <name evidence="16" type="synonym">il16</name>
</gene>
<evidence type="ECO:0000256" key="5">
    <source>
        <dbReference type="ARBA" id="ARBA00022490"/>
    </source>
</evidence>
<feature type="region of interest" description="Disordered" evidence="14">
    <location>
        <begin position="167"/>
        <end position="297"/>
    </location>
</feature>
<feature type="domain" description="PDZ" evidence="15">
    <location>
        <begin position="427"/>
        <end position="499"/>
    </location>
</feature>
<reference evidence="16" key="2">
    <citation type="submission" date="2025-08" db="UniProtKB">
        <authorList>
            <consortium name="Ensembl"/>
        </authorList>
    </citation>
    <scope>IDENTIFICATION</scope>
</reference>
<dbReference type="CDD" id="cd06763">
    <property type="entry name" value="PDZ7_PDZD2-PDZ4_hPro-IL-16-like"/>
    <property type="match status" value="1"/>
</dbReference>
<keyword evidence="9" id="KW-0677">Repeat</keyword>
<keyword evidence="7" id="KW-0202">Cytokine</keyword>
<evidence type="ECO:0000256" key="4">
    <source>
        <dbReference type="ARBA" id="ARBA00013973"/>
    </source>
</evidence>
<evidence type="ECO:0000256" key="9">
    <source>
        <dbReference type="ARBA" id="ARBA00022737"/>
    </source>
</evidence>
<dbReference type="Proteomes" id="UP000472263">
    <property type="component" value="Chromosome 3"/>
</dbReference>
<evidence type="ECO:0000313" key="16">
    <source>
        <dbReference type="Ensembl" id="ENSMMDP00005007158.1"/>
    </source>
</evidence>
<dbReference type="Gene3D" id="2.30.42.10">
    <property type="match status" value="2"/>
</dbReference>
<feature type="compositionally biased region" description="Low complexity" evidence="14">
    <location>
        <begin position="77"/>
        <end position="93"/>
    </location>
</feature>
<evidence type="ECO:0000256" key="10">
    <source>
        <dbReference type="ARBA" id="ARBA00023015"/>
    </source>
</evidence>
<organism evidence="16 17">
    <name type="scientific">Myripristis murdjan</name>
    <name type="common">pinecone soldierfish</name>
    <dbReference type="NCBI Taxonomy" id="586833"/>
    <lineage>
        <taxon>Eukaryota</taxon>
        <taxon>Metazoa</taxon>
        <taxon>Chordata</taxon>
        <taxon>Craniata</taxon>
        <taxon>Vertebrata</taxon>
        <taxon>Euteleostomi</taxon>
        <taxon>Actinopterygii</taxon>
        <taxon>Neopterygii</taxon>
        <taxon>Teleostei</taxon>
        <taxon>Neoteleostei</taxon>
        <taxon>Acanthomorphata</taxon>
        <taxon>Holocentriformes</taxon>
        <taxon>Holocentridae</taxon>
        <taxon>Myripristis</taxon>
    </lineage>
</organism>
<keyword evidence="6" id="KW-0145">Chemotaxis</keyword>
<accession>A0A667WZR4</accession>
<dbReference type="GO" id="GO:0005737">
    <property type="term" value="C:cytoplasm"/>
    <property type="evidence" value="ECO:0007669"/>
    <property type="project" value="UniProtKB-SubCell"/>
</dbReference>
<feature type="region of interest" description="Disordered" evidence="14">
    <location>
        <begin position="1"/>
        <end position="155"/>
    </location>
</feature>
<evidence type="ECO:0000256" key="13">
    <source>
        <dbReference type="ARBA" id="ARBA00024706"/>
    </source>
</evidence>
<keyword evidence="5" id="KW-0963">Cytoplasm</keyword>
<reference evidence="16" key="1">
    <citation type="submission" date="2019-06" db="EMBL/GenBank/DDBJ databases">
        <authorList>
            <consortium name="Wellcome Sanger Institute Data Sharing"/>
        </authorList>
    </citation>
    <scope>NUCLEOTIDE SEQUENCE [LARGE SCALE GENOMIC DNA]</scope>
</reference>
<dbReference type="InterPro" id="IPR055287">
    <property type="entry name" value="IL-16-like"/>
</dbReference>
<feature type="compositionally biased region" description="Polar residues" evidence="14">
    <location>
        <begin position="273"/>
        <end position="293"/>
    </location>
</feature>
<dbReference type="GO" id="GO:0050930">
    <property type="term" value="P:induction of positive chemotaxis"/>
    <property type="evidence" value="ECO:0007669"/>
    <property type="project" value="InterPro"/>
</dbReference>
<dbReference type="AlphaFoldDB" id="A0A667WZR4"/>
<keyword evidence="17" id="KW-1185">Reference proteome</keyword>
<dbReference type="Ensembl" id="ENSMMDT00005007344.1">
    <property type="protein sequence ID" value="ENSMMDP00005007158.1"/>
    <property type="gene ID" value="ENSMMDG00005003883.1"/>
</dbReference>
<evidence type="ECO:0000256" key="1">
    <source>
        <dbReference type="ARBA" id="ARBA00004123"/>
    </source>
</evidence>
<evidence type="ECO:0000256" key="3">
    <source>
        <dbReference type="ARBA" id="ARBA00004613"/>
    </source>
</evidence>
<feature type="compositionally biased region" description="Basic and acidic residues" evidence="14">
    <location>
        <begin position="130"/>
        <end position="149"/>
    </location>
</feature>
<dbReference type="PANTHER" id="PTHR48484:SF2">
    <property type="entry name" value="PRO-INTERLEUKIN-16"/>
    <property type="match status" value="1"/>
</dbReference>
<dbReference type="GO" id="GO:0005125">
    <property type="term" value="F:cytokine activity"/>
    <property type="evidence" value="ECO:0007669"/>
    <property type="project" value="UniProtKB-KW"/>
</dbReference>
<evidence type="ECO:0000256" key="8">
    <source>
        <dbReference type="ARBA" id="ARBA00022525"/>
    </source>
</evidence>
<keyword evidence="11" id="KW-0804">Transcription</keyword>
<feature type="compositionally biased region" description="Polar residues" evidence="14">
    <location>
        <begin position="8"/>
        <end position="21"/>
    </location>
</feature>
<evidence type="ECO:0000256" key="11">
    <source>
        <dbReference type="ARBA" id="ARBA00023163"/>
    </source>
</evidence>
<dbReference type="PANTHER" id="PTHR48484">
    <property type="entry name" value="PRO-INTERLEUKIN-16"/>
    <property type="match status" value="1"/>
</dbReference>
<feature type="compositionally biased region" description="Polar residues" evidence="14">
    <location>
        <begin position="323"/>
        <end position="351"/>
    </location>
</feature>
<dbReference type="GO" id="GO:0042609">
    <property type="term" value="F:CD4 receptor binding"/>
    <property type="evidence" value="ECO:0007669"/>
    <property type="project" value="TreeGrafter"/>
</dbReference>
<feature type="region of interest" description="Disordered" evidence="14">
    <location>
        <begin position="323"/>
        <end position="352"/>
    </location>
</feature>